<dbReference type="EMBL" id="BPLF01000001">
    <property type="protein sequence ID" value="GIX60618.1"/>
    <property type="molecule type" value="Genomic_DNA"/>
</dbReference>
<proteinExistence type="predicted"/>
<evidence type="ECO:0000313" key="3">
    <source>
        <dbReference type="Proteomes" id="UP001497744"/>
    </source>
</evidence>
<sequence>MLNGFGSEGAAEPKANPVVPNGGGSKPEDVAWVGAKPDTGPNPVEVEVVEVGLKPWKVPPPKMPGLGDAEAGGSSMGRGSFSRKGVPAVSGPVPAGYSKSGSNISWREAKLSSLVRTTVLDVWNLLVSFCSAALSVVTDLNRKLDLLRGSQRFWHPLEDVAEGRGAARKQQLGNVHQKAVAPKLGLVRRAVDQHVEHLVEVGVVVPLQVHLAFRVPQAGVLVHGLVALHELVQAGVQQAAVLRDVELLVLAQELVGVYQEADADLEALDVGAVLRAVLDGEVLPDAAEAVAEEVVHVQVGKALGHQVGLAHEVSVHEVAQDVEDRASAPDGRPRLLGLEDAAGVGALEAF</sequence>
<dbReference type="AlphaFoldDB" id="A0AAV4LLT4"/>
<accession>A0AAV4LLT4</accession>
<protein>
    <submittedName>
        <fullName evidence="2">Uncharacterized protein</fullName>
    </submittedName>
</protein>
<evidence type="ECO:0000313" key="2">
    <source>
        <dbReference type="EMBL" id="GIX60618.1"/>
    </source>
</evidence>
<name>A0AAV4LLT4_BABCB</name>
<feature type="region of interest" description="Disordered" evidence="1">
    <location>
        <begin position="59"/>
        <end position="87"/>
    </location>
</feature>
<reference evidence="2 3" key="1">
    <citation type="submission" date="2021-06" db="EMBL/GenBank/DDBJ databases">
        <title>Genome sequence of Babesia caballi.</title>
        <authorList>
            <person name="Yamagishi J."/>
            <person name="Kidaka T."/>
            <person name="Ochi A."/>
        </authorList>
    </citation>
    <scope>NUCLEOTIDE SEQUENCE [LARGE SCALE GENOMIC DNA]</scope>
    <source>
        <strain evidence="2">USDA-D6B2</strain>
    </source>
</reference>
<dbReference type="GeneID" id="94192101"/>
<feature type="region of interest" description="Disordered" evidence="1">
    <location>
        <begin position="1"/>
        <end position="43"/>
    </location>
</feature>
<dbReference type="RefSeq" id="XP_067712689.1">
    <property type="nucleotide sequence ID" value="XM_067856588.1"/>
</dbReference>
<keyword evidence="3" id="KW-1185">Reference proteome</keyword>
<dbReference type="Proteomes" id="UP001497744">
    <property type="component" value="Unassembled WGS sequence"/>
</dbReference>
<organism evidence="2 3">
    <name type="scientific">Babesia caballi</name>
    <dbReference type="NCBI Taxonomy" id="5871"/>
    <lineage>
        <taxon>Eukaryota</taxon>
        <taxon>Sar</taxon>
        <taxon>Alveolata</taxon>
        <taxon>Apicomplexa</taxon>
        <taxon>Aconoidasida</taxon>
        <taxon>Piroplasmida</taxon>
        <taxon>Babesiidae</taxon>
        <taxon>Babesia</taxon>
    </lineage>
</organism>
<evidence type="ECO:0000256" key="1">
    <source>
        <dbReference type="SAM" id="MobiDB-lite"/>
    </source>
</evidence>
<comment type="caution">
    <text evidence="2">The sequence shown here is derived from an EMBL/GenBank/DDBJ whole genome shotgun (WGS) entry which is preliminary data.</text>
</comment>
<gene>
    <name evidence="2" type="ORF">BcabD6B2_00530</name>
</gene>